<dbReference type="InterPro" id="IPR040671">
    <property type="entry name" value="Pullulanase_N2"/>
</dbReference>
<dbReference type="NCBIfam" id="TIGR02103">
    <property type="entry name" value="pullul_strch"/>
    <property type="match status" value="1"/>
</dbReference>
<dbReference type="Pfam" id="PF17967">
    <property type="entry name" value="Pullulanase_N2"/>
    <property type="match status" value="1"/>
</dbReference>
<feature type="domain" description="Glycoside hydrolase family 13 N-terminal" evidence="6">
    <location>
        <begin position="234"/>
        <end position="320"/>
    </location>
</feature>
<dbReference type="EMBL" id="GBEZ01027056">
    <property type="protein sequence ID" value="JAC60208.1"/>
    <property type="molecule type" value="Transcribed_RNA"/>
</dbReference>
<dbReference type="InterPro" id="IPR011839">
    <property type="entry name" value="Pullul_strch"/>
</dbReference>
<protein>
    <submittedName>
        <fullName evidence="10">Alpha--glucosidase</fullName>
    </submittedName>
</protein>
<evidence type="ECO:0000256" key="1">
    <source>
        <dbReference type="ARBA" id="ARBA00008061"/>
    </source>
</evidence>
<dbReference type="SUPFAM" id="SSF49452">
    <property type="entry name" value="Starch-binding domain-like"/>
    <property type="match status" value="1"/>
</dbReference>
<dbReference type="CDD" id="cd02860">
    <property type="entry name" value="E_set_Pullulanase"/>
    <property type="match status" value="1"/>
</dbReference>
<dbReference type="InterPro" id="IPR005323">
    <property type="entry name" value="CBM41_pullulanase"/>
</dbReference>
<evidence type="ECO:0000256" key="2">
    <source>
        <dbReference type="ARBA" id="ARBA00022729"/>
    </source>
</evidence>
<accession>A0A061QKH9</accession>
<dbReference type="InterPro" id="IPR013784">
    <property type="entry name" value="Carb-bd-like_fold"/>
</dbReference>
<dbReference type="Gene3D" id="2.60.40.1110">
    <property type="match status" value="1"/>
</dbReference>
<dbReference type="GO" id="GO:0005975">
    <property type="term" value="P:carbohydrate metabolic process"/>
    <property type="evidence" value="ECO:0007669"/>
    <property type="project" value="InterPro"/>
</dbReference>
<dbReference type="GO" id="GO:0030246">
    <property type="term" value="F:carbohydrate binding"/>
    <property type="evidence" value="ECO:0007669"/>
    <property type="project" value="InterPro"/>
</dbReference>
<keyword evidence="4" id="KW-0326">Glycosidase</keyword>
<organism evidence="10">
    <name type="scientific">Tetraselmis sp. GSL018</name>
    <dbReference type="NCBI Taxonomy" id="582737"/>
    <lineage>
        <taxon>Eukaryota</taxon>
        <taxon>Viridiplantae</taxon>
        <taxon>Chlorophyta</taxon>
        <taxon>core chlorophytes</taxon>
        <taxon>Chlorodendrophyceae</taxon>
        <taxon>Chlorodendrales</taxon>
        <taxon>Chlorodendraceae</taxon>
        <taxon>Tetraselmis</taxon>
    </lineage>
</organism>
<keyword evidence="2" id="KW-0732">Signal</keyword>
<evidence type="ECO:0000256" key="3">
    <source>
        <dbReference type="ARBA" id="ARBA00022801"/>
    </source>
</evidence>
<dbReference type="Pfam" id="PF02922">
    <property type="entry name" value="CBM_48"/>
    <property type="match status" value="1"/>
</dbReference>
<evidence type="ECO:0000256" key="4">
    <source>
        <dbReference type="ARBA" id="ARBA00023295"/>
    </source>
</evidence>
<dbReference type="CDD" id="cd10315">
    <property type="entry name" value="CBM41_pullulanase"/>
    <property type="match status" value="1"/>
</dbReference>
<name>A0A061QKH9_9CHLO</name>
<dbReference type="Gene3D" id="2.60.40.1180">
    <property type="entry name" value="Golgi alpha-mannosidase II"/>
    <property type="match status" value="1"/>
</dbReference>
<dbReference type="InterPro" id="IPR017853">
    <property type="entry name" value="GH"/>
</dbReference>
<feature type="domain" description="Pullulanase N2" evidence="9">
    <location>
        <begin position="133"/>
        <end position="209"/>
    </location>
</feature>
<dbReference type="InterPro" id="IPR013783">
    <property type="entry name" value="Ig-like_fold"/>
</dbReference>
<proteinExistence type="inferred from homology"/>
<evidence type="ECO:0000313" key="10">
    <source>
        <dbReference type="EMBL" id="JAC60208.1"/>
    </source>
</evidence>
<evidence type="ECO:0000259" key="6">
    <source>
        <dbReference type="Pfam" id="PF02922"/>
    </source>
</evidence>
<dbReference type="PANTHER" id="PTHR43002">
    <property type="entry name" value="GLYCOGEN DEBRANCHING ENZYME"/>
    <property type="match status" value="1"/>
</dbReference>
<dbReference type="GO" id="GO:0051060">
    <property type="term" value="F:pullulanase activity"/>
    <property type="evidence" value="ECO:0007669"/>
    <property type="project" value="InterPro"/>
</dbReference>
<dbReference type="Pfam" id="PF03714">
    <property type="entry name" value="PUD"/>
    <property type="match status" value="1"/>
</dbReference>
<dbReference type="CDD" id="cd11341">
    <property type="entry name" value="AmyAc_Pullulanase_LD-like"/>
    <property type="match status" value="1"/>
</dbReference>
<dbReference type="InterPro" id="IPR014756">
    <property type="entry name" value="Ig_E-set"/>
</dbReference>
<dbReference type="SUPFAM" id="SSF51011">
    <property type="entry name" value="Glycosyl hydrolase domain"/>
    <property type="match status" value="1"/>
</dbReference>
<dbReference type="InterPro" id="IPR013780">
    <property type="entry name" value="Glyco_hydro_b"/>
</dbReference>
<feature type="domain" description="Alpha-1,6-glucosidases pullulanase-type C-terminal" evidence="8">
    <location>
        <begin position="822"/>
        <end position="1001"/>
    </location>
</feature>
<sequence>MLTERNGSEGDGQIKPNTLRVHYYRRDGRYAGWGLHFWGDATTEVDWDSPLQPTGFDSFGTFWDVSLCKSATLVKFIIHKGDEQDRGEMVTDLSKASTGRSTIAHVWVVCGEGQVHLQPPDLGKVPLGDLTRAAAHWLDSGTLAWRLPACDPQTGAPHKFLLHSSASAGISAENQYISGADEVIALVPREGDLPDRVRSFAPHLHSHTAEGAALEATGVQLPGVLDELFFYDGPLGARVLEESVEVSVWAPTAQRVELLLWPSASGGDPQVLPMECDPESGAWLAEGPREWEWSFYNFRVTVYCPWTQQVEVSVTTDPYSRSLAADGARSQIVDLEHEGLRPPGWREEEPPPLSEGRFADMAIYELHVRDFSAADATVPEALRGKYLAFCEASSRGSAHLRRLSEAGVTHLHLLPTYDFGSVPERASDQEPQPPEEELRSLPPDSSEQQARLSAIADADAYNWGYDPVHWGVPEGSYATDPDGPTRVLEFRRMVQAIHATGLRVVLDVVYNHTFASGPDSKYSVLDKIVPGYYHRRGEGGHLLHSTCCNNTATEHLMCERLVVDDCVHWATAYKVDGLRFDIMGHLLARTMQRIRDALRALTPEADGVDGSGIYIYGEAWDFGEMSCNRRGRNACQLNIGGLGIGSFNDRFRDSVMGGSPFLDPRLQGVATGLATDIRMDVDQGGCLDQLERLLEYSDWLRLSLAGAVRGFTMVDRFGKRVRGLQVLYGAVPAAYTQEPWECVNYAACHDNETLFDQVVMKSPAHLSLGQRLRMYNLALSFVALGQAVPFFHAGDDILRSKSLDRDSYNSGDWFNRLDWSMSENSFGAGLPPADKNQALWHIHGPLLADERLRPTSEHIAHTHNMFVELLAIRRSTRLLHLPNAFTVKNQVRFHNTGPAQMPGVIVMEVVSGDLIESVSCSEEEFQEGTNLLACPSFRRVFLVFNCRPNSYDVAWPEDAEELTLHPIQAKSCDKELHAVSLVTKEKRLLRVPARTAAVFVEHRNIR</sequence>
<dbReference type="Gene3D" id="2.60.40.10">
    <property type="entry name" value="Immunoglobulins"/>
    <property type="match status" value="1"/>
</dbReference>
<comment type="similarity">
    <text evidence="1">Belongs to the glycosyl hydrolase 13 family.</text>
</comment>
<evidence type="ECO:0000259" key="9">
    <source>
        <dbReference type="Pfam" id="PF17967"/>
    </source>
</evidence>
<dbReference type="InterPro" id="IPR004193">
    <property type="entry name" value="Glyco_hydro_13_N"/>
</dbReference>
<gene>
    <name evidence="10" type="ORF">TSPGSL018_29525</name>
</gene>
<evidence type="ECO:0000259" key="8">
    <source>
        <dbReference type="Pfam" id="PF11852"/>
    </source>
</evidence>
<dbReference type="InterPro" id="IPR024561">
    <property type="entry name" value="Pullul_strch_C"/>
</dbReference>
<evidence type="ECO:0000259" key="7">
    <source>
        <dbReference type="Pfam" id="PF03714"/>
    </source>
</evidence>
<dbReference type="SUPFAM" id="SSF81296">
    <property type="entry name" value="E set domains"/>
    <property type="match status" value="2"/>
</dbReference>
<feature type="region of interest" description="Disordered" evidence="5">
    <location>
        <begin position="419"/>
        <end position="449"/>
    </location>
</feature>
<reference evidence="10" key="1">
    <citation type="submission" date="2014-05" db="EMBL/GenBank/DDBJ databases">
        <title>The transcriptome of the halophilic microalga Tetraselmis sp. GSL018 isolated from the Great Salt Lake, Utah.</title>
        <authorList>
            <person name="Jinkerson R.E."/>
            <person name="D'Adamo S."/>
            <person name="Posewitz M.C."/>
        </authorList>
    </citation>
    <scope>NUCLEOTIDE SEQUENCE</scope>
    <source>
        <strain evidence="10">GSL018</strain>
    </source>
</reference>
<keyword evidence="3" id="KW-0378">Hydrolase</keyword>
<feature type="domain" description="Pullulanase carbohydrate-binding module 41" evidence="7">
    <location>
        <begin position="18"/>
        <end position="115"/>
    </location>
</feature>
<dbReference type="Gene3D" id="3.20.20.80">
    <property type="entry name" value="Glycosidases"/>
    <property type="match status" value="1"/>
</dbReference>
<dbReference type="SUPFAM" id="SSF51445">
    <property type="entry name" value="(Trans)glycosidases"/>
    <property type="match status" value="1"/>
</dbReference>
<dbReference type="Pfam" id="PF11852">
    <property type="entry name" value="Pullul_strch_C"/>
    <property type="match status" value="1"/>
</dbReference>
<evidence type="ECO:0000256" key="5">
    <source>
        <dbReference type="SAM" id="MobiDB-lite"/>
    </source>
</evidence>
<dbReference type="AlphaFoldDB" id="A0A061QKH9"/>
<dbReference type="Gene3D" id="2.60.40.1130">
    <property type="entry name" value="Rab geranylgeranyltransferase alpha-subunit, insert domain"/>
    <property type="match status" value="1"/>
</dbReference>